<dbReference type="CDD" id="cd11883">
    <property type="entry name" value="SH3_Sdc25"/>
    <property type="match status" value="1"/>
</dbReference>
<dbReference type="SMART" id="SM00326">
    <property type="entry name" value="SH3"/>
    <property type="match status" value="1"/>
</dbReference>
<dbReference type="EMBL" id="JAYKXP010000006">
    <property type="protein sequence ID" value="KAK7056648.1"/>
    <property type="molecule type" value="Genomic_DNA"/>
</dbReference>
<evidence type="ECO:0000259" key="6">
    <source>
        <dbReference type="PROSITE" id="PS50002"/>
    </source>
</evidence>
<keyword evidence="8" id="KW-1185">Reference proteome</keyword>
<dbReference type="Gene3D" id="2.30.30.40">
    <property type="entry name" value="SH3 Domains"/>
    <property type="match status" value="1"/>
</dbReference>
<reference evidence="7 8" key="1">
    <citation type="submission" date="2024-01" db="EMBL/GenBank/DDBJ databases">
        <title>A draft genome for a cacao thread blight-causing isolate of Paramarasmius palmivorus.</title>
        <authorList>
            <person name="Baruah I.K."/>
            <person name="Bukari Y."/>
            <person name="Amoako-Attah I."/>
            <person name="Meinhardt L.W."/>
            <person name="Bailey B.A."/>
            <person name="Cohen S.P."/>
        </authorList>
    </citation>
    <scope>NUCLEOTIDE SEQUENCE [LARGE SCALE GENOMIC DNA]</scope>
    <source>
        <strain evidence="7 8">GH-12</strain>
    </source>
</reference>
<protein>
    <recommendedName>
        <fullName evidence="6">SH3 domain-containing protein</fullName>
    </recommendedName>
</protein>
<organism evidence="7 8">
    <name type="scientific">Paramarasmius palmivorus</name>
    <dbReference type="NCBI Taxonomy" id="297713"/>
    <lineage>
        <taxon>Eukaryota</taxon>
        <taxon>Fungi</taxon>
        <taxon>Dikarya</taxon>
        <taxon>Basidiomycota</taxon>
        <taxon>Agaricomycotina</taxon>
        <taxon>Agaricomycetes</taxon>
        <taxon>Agaricomycetidae</taxon>
        <taxon>Agaricales</taxon>
        <taxon>Marasmiineae</taxon>
        <taxon>Marasmiaceae</taxon>
        <taxon>Paramarasmius</taxon>
    </lineage>
</organism>
<dbReference type="PANTHER" id="PTHR11105">
    <property type="entry name" value="CITRATE LYASE SUBUNIT BETA-RELATED"/>
    <property type="match status" value="1"/>
</dbReference>
<proteinExistence type="predicted"/>
<evidence type="ECO:0000256" key="2">
    <source>
        <dbReference type="ARBA" id="ARBA00022723"/>
    </source>
</evidence>
<dbReference type="Proteomes" id="UP001383192">
    <property type="component" value="Unassembled WGS sequence"/>
</dbReference>
<sequence>MLAARKRLILKFLLPVVGGICTFASAFAAINSENPTTTALTVVSGFISIVVGIAPFFMRHPKNSSPGDIEGAIDAEKKDELPSSPPSPSPTLVEQPTETSPLFCRALYDYQSVNKNELKLRKGDVIEVLSQQPSGWWDGLLGDERAWFPSNYVTVIDEEEAEEELSSNCADTSIIRTKTRQELLYTRSQIAIAAKAFGVEAIDMVCIHYKDLEYFKLKDECQDGRRLGFTGKQPIHPNQVDTIQSTFVPTPQEITCAAKILHQMRTSHASEKGAIGLDGEMIDAPMIKQAEGVVRIAKAAGLEIPTFD</sequence>
<dbReference type="PROSITE" id="PS50002">
    <property type="entry name" value="SH3"/>
    <property type="match status" value="1"/>
</dbReference>
<evidence type="ECO:0000256" key="1">
    <source>
        <dbReference type="ARBA" id="ARBA00022443"/>
    </source>
</evidence>
<evidence type="ECO:0000313" key="7">
    <source>
        <dbReference type="EMBL" id="KAK7056648.1"/>
    </source>
</evidence>
<dbReference type="AlphaFoldDB" id="A0AAW0DZ38"/>
<dbReference type="InterPro" id="IPR040186">
    <property type="entry name" value="Citramalyl-CoA_lyase"/>
</dbReference>
<feature type="domain" description="SH3" evidence="6">
    <location>
        <begin position="99"/>
        <end position="158"/>
    </location>
</feature>
<dbReference type="InterPro" id="IPR015813">
    <property type="entry name" value="Pyrv/PenolPyrv_kinase-like_dom"/>
</dbReference>
<evidence type="ECO:0000313" key="8">
    <source>
        <dbReference type="Proteomes" id="UP001383192"/>
    </source>
</evidence>
<evidence type="ECO:0000256" key="4">
    <source>
        <dbReference type="SAM" id="MobiDB-lite"/>
    </source>
</evidence>
<keyword evidence="1 3" id="KW-0728">SH3 domain</keyword>
<dbReference type="Pfam" id="PF03328">
    <property type="entry name" value="HpcH_HpaI"/>
    <property type="match status" value="1"/>
</dbReference>
<dbReference type="Gene3D" id="3.20.20.60">
    <property type="entry name" value="Phosphoenolpyruvate-binding domains"/>
    <property type="match status" value="1"/>
</dbReference>
<dbReference type="InterPro" id="IPR040442">
    <property type="entry name" value="Pyrv_kinase-like_dom_sf"/>
</dbReference>
<dbReference type="InterPro" id="IPR005000">
    <property type="entry name" value="Aldolase/citrate-lyase_domain"/>
</dbReference>
<dbReference type="FunFam" id="2.30.30.40:FF:000072">
    <property type="entry name" value="Unconventional Myosin IB"/>
    <property type="match status" value="1"/>
</dbReference>
<dbReference type="GO" id="GO:0046872">
    <property type="term" value="F:metal ion binding"/>
    <property type="evidence" value="ECO:0007669"/>
    <property type="project" value="UniProtKB-KW"/>
</dbReference>
<comment type="caution">
    <text evidence="7">The sequence shown here is derived from an EMBL/GenBank/DDBJ whole genome shotgun (WGS) entry which is preliminary data.</text>
</comment>
<dbReference type="Pfam" id="PF00018">
    <property type="entry name" value="SH3_1"/>
    <property type="match status" value="1"/>
</dbReference>
<dbReference type="InterPro" id="IPR001452">
    <property type="entry name" value="SH3_domain"/>
</dbReference>
<keyword evidence="5" id="KW-0812">Transmembrane</keyword>
<keyword evidence="5" id="KW-0472">Membrane</keyword>
<evidence type="ECO:0000256" key="3">
    <source>
        <dbReference type="PROSITE-ProRule" id="PRU00192"/>
    </source>
</evidence>
<dbReference type="PANTHER" id="PTHR11105:SF0">
    <property type="entry name" value="CITRAMALYL-COA LYASE, MITOCHONDRIAL"/>
    <property type="match status" value="1"/>
</dbReference>
<keyword evidence="2" id="KW-0479">Metal-binding</keyword>
<gene>
    <name evidence="7" type="ORF">VNI00_002365</name>
</gene>
<keyword evidence="5" id="KW-1133">Transmembrane helix</keyword>
<dbReference type="SUPFAM" id="SSF50044">
    <property type="entry name" value="SH3-domain"/>
    <property type="match status" value="1"/>
</dbReference>
<accession>A0AAW0DZ38</accession>
<feature type="region of interest" description="Disordered" evidence="4">
    <location>
        <begin position="77"/>
        <end position="96"/>
    </location>
</feature>
<dbReference type="GO" id="GO:0106064">
    <property type="term" value="P:regulation of cobalamin metabolic process"/>
    <property type="evidence" value="ECO:0007669"/>
    <property type="project" value="TreeGrafter"/>
</dbReference>
<dbReference type="SUPFAM" id="SSF51621">
    <property type="entry name" value="Phosphoenolpyruvate/pyruvate domain"/>
    <property type="match status" value="1"/>
</dbReference>
<dbReference type="PRINTS" id="PR00452">
    <property type="entry name" value="SH3DOMAIN"/>
</dbReference>
<name>A0AAW0DZ38_9AGAR</name>
<dbReference type="GO" id="GO:0047777">
    <property type="term" value="F:(S)-citramalyl-CoA lyase activity"/>
    <property type="evidence" value="ECO:0007669"/>
    <property type="project" value="TreeGrafter"/>
</dbReference>
<dbReference type="InterPro" id="IPR036028">
    <property type="entry name" value="SH3-like_dom_sf"/>
</dbReference>
<evidence type="ECO:0000256" key="5">
    <source>
        <dbReference type="SAM" id="Phobius"/>
    </source>
</evidence>
<feature type="transmembrane region" description="Helical" evidence="5">
    <location>
        <begin position="38"/>
        <end position="58"/>
    </location>
</feature>